<proteinExistence type="predicted"/>
<accession>A0A0E0HR63</accession>
<keyword evidence="3" id="KW-1185">Reference proteome</keyword>
<dbReference type="EnsemblPlants" id="ONIVA06G18450.1">
    <property type="protein sequence ID" value="ONIVA06G18450.1"/>
    <property type="gene ID" value="ONIVA06G18450"/>
</dbReference>
<feature type="region of interest" description="Disordered" evidence="1">
    <location>
        <begin position="1"/>
        <end position="105"/>
    </location>
</feature>
<evidence type="ECO:0000256" key="1">
    <source>
        <dbReference type="SAM" id="MobiDB-lite"/>
    </source>
</evidence>
<organism evidence="2">
    <name type="scientific">Oryza nivara</name>
    <name type="common">Indian wild rice</name>
    <name type="synonym">Oryza sativa f. spontanea</name>
    <dbReference type="NCBI Taxonomy" id="4536"/>
    <lineage>
        <taxon>Eukaryota</taxon>
        <taxon>Viridiplantae</taxon>
        <taxon>Streptophyta</taxon>
        <taxon>Embryophyta</taxon>
        <taxon>Tracheophyta</taxon>
        <taxon>Spermatophyta</taxon>
        <taxon>Magnoliopsida</taxon>
        <taxon>Liliopsida</taxon>
        <taxon>Poales</taxon>
        <taxon>Poaceae</taxon>
        <taxon>BOP clade</taxon>
        <taxon>Oryzoideae</taxon>
        <taxon>Oryzeae</taxon>
        <taxon>Oryzinae</taxon>
        <taxon>Oryza</taxon>
    </lineage>
</organism>
<dbReference type="HOGENOM" id="CLU_2088716_0_0_1"/>
<sequence length="117" mass="11503">MTRPPLSSPSSSFTSPLPERPPAKPCSRKYGGCGASRRPRARVGRGAADGGGGGNHQIRAAPAGSGGMAAGGGEGDSVGRGARRAAVDEGGGDGGFRGREGSGGGLCNRICVGRQRI</sequence>
<evidence type="ECO:0000313" key="2">
    <source>
        <dbReference type="EnsemblPlants" id="ONIVA06G18450.1"/>
    </source>
</evidence>
<reference evidence="2" key="1">
    <citation type="submission" date="2015-04" db="UniProtKB">
        <authorList>
            <consortium name="EnsemblPlants"/>
        </authorList>
    </citation>
    <scope>IDENTIFICATION</scope>
    <source>
        <strain evidence="2">SL10</strain>
    </source>
</reference>
<reference evidence="2" key="2">
    <citation type="submission" date="2018-04" db="EMBL/GenBank/DDBJ databases">
        <title>OnivRS2 (Oryza nivara Reference Sequence Version 2).</title>
        <authorList>
            <person name="Zhang J."/>
            <person name="Kudrna D."/>
            <person name="Lee S."/>
            <person name="Talag J."/>
            <person name="Rajasekar S."/>
            <person name="Welchert J."/>
            <person name="Hsing Y.-I."/>
            <person name="Wing R.A."/>
        </authorList>
    </citation>
    <scope>NUCLEOTIDE SEQUENCE [LARGE SCALE GENOMIC DNA]</scope>
    <source>
        <strain evidence="2">SL10</strain>
    </source>
</reference>
<name>A0A0E0HR63_ORYNI</name>
<dbReference type="Gramene" id="ONIVA06G18450.1">
    <property type="protein sequence ID" value="ONIVA06G18450.1"/>
    <property type="gene ID" value="ONIVA06G18450"/>
</dbReference>
<dbReference type="AlphaFoldDB" id="A0A0E0HR63"/>
<evidence type="ECO:0000313" key="3">
    <source>
        <dbReference type="Proteomes" id="UP000006591"/>
    </source>
</evidence>
<protein>
    <submittedName>
        <fullName evidence="2">Uncharacterized protein</fullName>
    </submittedName>
</protein>
<feature type="compositionally biased region" description="Gly residues" evidence="1">
    <location>
        <begin position="64"/>
        <end position="78"/>
    </location>
</feature>
<feature type="compositionally biased region" description="Low complexity" evidence="1">
    <location>
        <begin position="1"/>
        <end position="17"/>
    </location>
</feature>
<dbReference type="Proteomes" id="UP000006591">
    <property type="component" value="Chromosome 6"/>
</dbReference>